<evidence type="ECO:0000256" key="4">
    <source>
        <dbReference type="ARBA" id="ARBA00022692"/>
    </source>
</evidence>
<feature type="transmembrane region" description="Helical" evidence="7">
    <location>
        <begin position="502"/>
        <end position="525"/>
    </location>
</feature>
<feature type="transmembrane region" description="Helical" evidence="7">
    <location>
        <begin position="546"/>
        <end position="574"/>
    </location>
</feature>
<keyword evidence="3" id="KW-1003">Cell membrane</keyword>
<proteinExistence type="inferred from homology"/>
<gene>
    <name evidence="9" type="ORF">RZ517_17345</name>
</gene>
<evidence type="ECO:0000256" key="1">
    <source>
        <dbReference type="ARBA" id="ARBA00004651"/>
    </source>
</evidence>
<evidence type="ECO:0000313" key="10">
    <source>
        <dbReference type="Proteomes" id="UP001364156"/>
    </source>
</evidence>
<feature type="transmembrane region" description="Helical" evidence="7">
    <location>
        <begin position="613"/>
        <end position="636"/>
    </location>
</feature>
<feature type="domain" description="ABC transmembrane type-1" evidence="8">
    <location>
        <begin position="499"/>
        <end position="680"/>
    </location>
</feature>
<keyword evidence="4 7" id="KW-0812">Transmembrane</keyword>
<protein>
    <submittedName>
        <fullName evidence="9">ABC transporter permease subunit</fullName>
    </submittedName>
</protein>
<organism evidence="9 10">
    <name type="scientific">Roseovarius phycicola</name>
    <dbReference type="NCBI Taxonomy" id="3080976"/>
    <lineage>
        <taxon>Bacteria</taxon>
        <taxon>Pseudomonadati</taxon>
        <taxon>Pseudomonadota</taxon>
        <taxon>Alphaproteobacteria</taxon>
        <taxon>Rhodobacterales</taxon>
        <taxon>Roseobacteraceae</taxon>
        <taxon>Roseovarius</taxon>
    </lineage>
</organism>
<keyword evidence="2 7" id="KW-0813">Transport</keyword>
<feature type="transmembrane region" description="Helical" evidence="7">
    <location>
        <begin position="72"/>
        <end position="96"/>
    </location>
</feature>
<feature type="domain" description="ABC transmembrane type-1" evidence="8">
    <location>
        <begin position="158"/>
        <end position="337"/>
    </location>
</feature>
<dbReference type="Pfam" id="PF00528">
    <property type="entry name" value="BPD_transp_1"/>
    <property type="match status" value="2"/>
</dbReference>
<reference evidence="9 10" key="1">
    <citation type="submission" date="2023-10" db="EMBL/GenBank/DDBJ databases">
        <title>Roseovarius strain S88 nov., isolated from a marine algae.</title>
        <authorList>
            <person name="Lee M.W."/>
            <person name="Lee J.K."/>
            <person name="Kim J.M."/>
            <person name="Choi D.G."/>
            <person name="Baek J.H."/>
            <person name="Bayburt H."/>
            <person name="Jung J.J."/>
            <person name="Han D.M."/>
            <person name="Jeon C.O."/>
        </authorList>
    </citation>
    <scope>NUCLEOTIDE SEQUENCE [LARGE SCALE GENOMIC DNA]</scope>
    <source>
        <strain evidence="9 10">S88</strain>
    </source>
</reference>
<dbReference type="Gene3D" id="1.10.3720.10">
    <property type="entry name" value="MetI-like"/>
    <property type="match status" value="2"/>
</dbReference>
<dbReference type="SUPFAM" id="SSF161098">
    <property type="entry name" value="MetI-like"/>
    <property type="match status" value="2"/>
</dbReference>
<evidence type="ECO:0000313" key="9">
    <source>
        <dbReference type="EMBL" id="WWR46507.1"/>
    </source>
</evidence>
<accession>A0ABZ2HGV5</accession>
<comment type="similarity">
    <text evidence="7">Belongs to the binding-protein-dependent transport system permease family.</text>
</comment>
<evidence type="ECO:0000259" key="8">
    <source>
        <dbReference type="PROSITE" id="PS50928"/>
    </source>
</evidence>
<dbReference type="EMBL" id="CP146069">
    <property type="protein sequence ID" value="WWR46507.1"/>
    <property type="molecule type" value="Genomic_DNA"/>
</dbReference>
<keyword evidence="5 7" id="KW-1133">Transmembrane helix</keyword>
<feature type="transmembrane region" description="Helical" evidence="7">
    <location>
        <begin position="454"/>
        <end position="472"/>
    </location>
</feature>
<feature type="transmembrane region" description="Helical" evidence="7">
    <location>
        <begin position="358"/>
        <end position="378"/>
    </location>
</feature>
<feature type="transmembrane region" description="Helical" evidence="7">
    <location>
        <begin position="116"/>
        <end position="133"/>
    </location>
</feature>
<dbReference type="CDD" id="cd06261">
    <property type="entry name" value="TM_PBP2"/>
    <property type="match status" value="2"/>
</dbReference>
<evidence type="ECO:0000256" key="6">
    <source>
        <dbReference type="ARBA" id="ARBA00023136"/>
    </source>
</evidence>
<dbReference type="RefSeq" id="WP_338549362.1">
    <property type="nucleotide sequence ID" value="NZ_CP146069.1"/>
</dbReference>
<feature type="transmembrane region" description="Helical" evidence="7">
    <location>
        <begin position="196"/>
        <end position="216"/>
    </location>
</feature>
<feature type="transmembrane region" description="Helical" evidence="7">
    <location>
        <begin position="163"/>
        <end position="184"/>
    </location>
</feature>
<name>A0ABZ2HGV5_9RHOB</name>
<feature type="transmembrane region" description="Helical" evidence="7">
    <location>
        <begin position="320"/>
        <end position="337"/>
    </location>
</feature>
<comment type="subcellular location">
    <subcellularLocation>
        <location evidence="1 7">Cell membrane</location>
        <topology evidence="1 7">Multi-pass membrane protein</topology>
    </subcellularLocation>
</comment>
<feature type="transmembrane region" description="Helical" evidence="7">
    <location>
        <begin position="222"/>
        <end position="243"/>
    </location>
</feature>
<feature type="transmembrane region" description="Helical" evidence="7">
    <location>
        <begin position="277"/>
        <end position="300"/>
    </location>
</feature>
<dbReference type="InterPro" id="IPR035906">
    <property type="entry name" value="MetI-like_sf"/>
</dbReference>
<evidence type="ECO:0000256" key="5">
    <source>
        <dbReference type="ARBA" id="ARBA00022989"/>
    </source>
</evidence>
<dbReference type="PANTHER" id="PTHR47737">
    <property type="entry name" value="GLYCINE BETAINE/PROLINE BETAINE TRANSPORT SYSTEM PERMEASE PROTEIN PROW"/>
    <property type="match status" value="1"/>
</dbReference>
<evidence type="ECO:0000256" key="3">
    <source>
        <dbReference type="ARBA" id="ARBA00022475"/>
    </source>
</evidence>
<dbReference type="InterPro" id="IPR000515">
    <property type="entry name" value="MetI-like"/>
</dbReference>
<dbReference type="Proteomes" id="UP001364156">
    <property type="component" value="Chromosome"/>
</dbReference>
<feature type="transmembrane region" description="Helical" evidence="7">
    <location>
        <begin position="657"/>
        <end position="682"/>
    </location>
</feature>
<keyword evidence="10" id="KW-1185">Reference proteome</keyword>
<keyword evidence="6 7" id="KW-0472">Membrane</keyword>
<feature type="transmembrane region" description="Helical" evidence="7">
    <location>
        <begin position="33"/>
        <end position="51"/>
    </location>
</feature>
<evidence type="ECO:0000256" key="2">
    <source>
        <dbReference type="ARBA" id="ARBA00022448"/>
    </source>
</evidence>
<dbReference type="PANTHER" id="PTHR47737:SF1">
    <property type="entry name" value="GLYCINE BETAINE_PROLINE BETAINE TRANSPORT SYSTEM PERMEASE PROTEIN PROW"/>
    <property type="match status" value="1"/>
</dbReference>
<feature type="transmembrane region" description="Helical" evidence="7">
    <location>
        <begin position="479"/>
        <end position="496"/>
    </location>
</feature>
<evidence type="ECO:0000256" key="7">
    <source>
        <dbReference type="RuleBase" id="RU363032"/>
    </source>
</evidence>
<sequence>MADIATSSDPTTTAQRGTGLRAMLEDQTVARRVFWGLLGVAALLTVLRPWLPDGLVRIPEVLLLPWRDWIDAAFQLIAFDLGFIHVTRFLSGILEFVLDAVANILYGRARWPRFEALPWTVIASVAAILGYALGGWRLALLAGGTFVWAALIGQWKWTMETMSVIVVAAPLGFVIGGLVGIWCWKSKRVEDTVKPLLLVMQVMPFFSYLLPAVIFFKVGPTAATVATVAYSLPPMILMTTLGLKKVSPEVVEAGKMAGCSRWQMLRYVYLPSARTEILVGLNQVIMLCLAMVVLTAAIGMPGLGAKLLEAMGSFKLGRSFEIGVTIVLLAVVLDRLSKAWVVKQPEHYEKGTPWWQRNFLPLLGVAAFVLFLVLSRMASGMDPVPLVVSPMSEFNLPTWIAGVADEVHRKESLSQGREFDQSIKAFLALDWLQAITYAIRFVVNNYFLVPTEKALLFLPTLSVILAVTAITYRLGGVTPGILAFIFFCIVAQLGYWDRAMLTLHSVFMATFIALAFGVPMAIFAVRKEKRAKFMILLCDTFQTFPSYVYLLPAVMLFGISPVTVIISILIYTMVPVVRYTVEGLRNVPPELTEAADMSGATRWQKLTKVQLPLAMPTIAVGLNQALVFAFFMVIIAEFIGTRDLGQEMRRTLAGTNLGWNFVLGFSVVFMALTFDIAINAWAEKRRKILGLA</sequence>
<dbReference type="PROSITE" id="PS50928">
    <property type="entry name" value="ABC_TM1"/>
    <property type="match status" value="2"/>
</dbReference>